<dbReference type="PANTHER" id="PTHR47506:SF3">
    <property type="entry name" value="HTH-TYPE TRANSCRIPTIONAL REGULATOR LMRA"/>
    <property type="match status" value="1"/>
</dbReference>
<gene>
    <name evidence="6" type="ORF">BVG16_14775</name>
</gene>
<dbReference type="InterPro" id="IPR009057">
    <property type="entry name" value="Homeodomain-like_sf"/>
</dbReference>
<dbReference type="Gene3D" id="1.10.357.10">
    <property type="entry name" value="Tetracycline Repressor, domain 2"/>
    <property type="match status" value="1"/>
</dbReference>
<dbReference type="EMBL" id="MSZX01000005">
    <property type="protein sequence ID" value="OPA77701.1"/>
    <property type="molecule type" value="Genomic_DNA"/>
</dbReference>
<dbReference type="InterPro" id="IPR001647">
    <property type="entry name" value="HTH_TetR"/>
</dbReference>
<proteinExistence type="predicted"/>
<dbReference type="Pfam" id="PF00440">
    <property type="entry name" value="TetR_N"/>
    <property type="match status" value="1"/>
</dbReference>
<dbReference type="GO" id="GO:0003677">
    <property type="term" value="F:DNA binding"/>
    <property type="evidence" value="ECO:0007669"/>
    <property type="project" value="UniProtKB-UniRule"/>
</dbReference>
<keyword evidence="1" id="KW-0805">Transcription regulation</keyword>
<dbReference type="InterPro" id="IPR036271">
    <property type="entry name" value="Tet_transcr_reg_TetR-rel_C_sf"/>
</dbReference>
<dbReference type="STRING" id="1324314.BVG16_14775"/>
<dbReference type="OrthoDB" id="9810023at2"/>
<evidence type="ECO:0000256" key="1">
    <source>
        <dbReference type="ARBA" id="ARBA00023015"/>
    </source>
</evidence>
<evidence type="ECO:0000313" key="6">
    <source>
        <dbReference type="EMBL" id="OPA77701.1"/>
    </source>
</evidence>
<feature type="domain" description="HTH tetR-type" evidence="5">
    <location>
        <begin position="8"/>
        <end position="68"/>
    </location>
</feature>
<keyword evidence="3" id="KW-0804">Transcription</keyword>
<keyword evidence="7" id="KW-1185">Reference proteome</keyword>
<keyword evidence="2 4" id="KW-0238">DNA-binding</keyword>
<protein>
    <submittedName>
        <fullName evidence="6">TetR family transcriptional regulator</fullName>
    </submittedName>
</protein>
<dbReference type="SUPFAM" id="SSF46689">
    <property type="entry name" value="Homeodomain-like"/>
    <property type="match status" value="1"/>
</dbReference>
<evidence type="ECO:0000313" key="7">
    <source>
        <dbReference type="Proteomes" id="UP000190188"/>
    </source>
</evidence>
<evidence type="ECO:0000256" key="2">
    <source>
        <dbReference type="ARBA" id="ARBA00023125"/>
    </source>
</evidence>
<dbReference type="PROSITE" id="PS50977">
    <property type="entry name" value="HTH_TETR_2"/>
    <property type="match status" value="1"/>
</dbReference>
<dbReference type="AlphaFoldDB" id="A0A1T2XCT8"/>
<organism evidence="6 7">
    <name type="scientific">Paenibacillus selenitireducens</name>
    <dbReference type="NCBI Taxonomy" id="1324314"/>
    <lineage>
        <taxon>Bacteria</taxon>
        <taxon>Bacillati</taxon>
        <taxon>Bacillota</taxon>
        <taxon>Bacilli</taxon>
        <taxon>Bacillales</taxon>
        <taxon>Paenibacillaceae</taxon>
        <taxon>Paenibacillus</taxon>
    </lineage>
</organism>
<dbReference type="Pfam" id="PF21993">
    <property type="entry name" value="TetR_C_13_2"/>
    <property type="match status" value="1"/>
</dbReference>
<evidence type="ECO:0000259" key="5">
    <source>
        <dbReference type="PROSITE" id="PS50977"/>
    </source>
</evidence>
<evidence type="ECO:0000256" key="3">
    <source>
        <dbReference type="ARBA" id="ARBA00023163"/>
    </source>
</evidence>
<reference evidence="6 7" key="1">
    <citation type="submission" date="2017-01" db="EMBL/GenBank/DDBJ databases">
        <title>Genome analysis of Paenibacillus selenitrireducens ES3-24.</title>
        <authorList>
            <person name="Xu D."/>
            <person name="Yao R."/>
            <person name="Zheng S."/>
        </authorList>
    </citation>
    <scope>NUCLEOTIDE SEQUENCE [LARGE SCALE GENOMIC DNA]</scope>
    <source>
        <strain evidence="6 7">ES3-24</strain>
    </source>
</reference>
<evidence type="ECO:0000256" key="4">
    <source>
        <dbReference type="PROSITE-ProRule" id="PRU00335"/>
    </source>
</evidence>
<dbReference type="PANTHER" id="PTHR47506">
    <property type="entry name" value="TRANSCRIPTIONAL REGULATORY PROTEIN"/>
    <property type="match status" value="1"/>
</dbReference>
<dbReference type="Proteomes" id="UP000190188">
    <property type="component" value="Unassembled WGS sequence"/>
</dbReference>
<dbReference type="RefSeq" id="WP_078499444.1">
    <property type="nucleotide sequence ID" value="NZ_MSZX01000005.1"/>
</dbReference>
<dbReference type="SUPFAM" id="SSF48498">
    <property type="entry name" value="Tetracyclin repressor-like, C-terminal domain"/>
    <property type="match status" value="1"/>
</dbReference>
<accession>A0A1T2XCT8</accession>
<name>A0A1T2XCT8_9BACL</name>
<dbReference type="InterPro" id="IPR054156">
    <property type="entry name" value="YxaF_TetR_C"/>
</dbReference>
<comment type="caution">
    <text evidence="6">The sequence shown here is derived from an EMBL/GenBank/DDBJ whole genome shotgun (WGS) entry which is preliminary data.</text>
</comment>
<feature type="DNA-binding region" description="H-T-H motif" evidence="4">
    <location>
        <begin position="31"/>
        <end position="50"/>
    </location>
</feature>
<sequence>MRGPNVNNASRTKLLETTSRLLQQQGYHATGLNQITKDSGSPKGSLYYYFPGGKEELAAEAVHRSGMLVAERIQSGLSLYDDPVIAIQQFINQVAAQFQDQGIGVQGVPVAAVALETSFISDRIRESCRQAYESWNQIYANKLIQAGYDENRANQLGVVLNAMIEGAYIISITRQDNQPLLDIAAQIPVLLSTKL</sequence>